<organism evidence="4 5">
    <name type="scientific">Phytophthora palmivora</name>
    <dbReference type="NCBI Taxonomy" id="4796"/>
    <lineage>
        <taxon>Eukaryota</taxon>
        <taxon>Sar</taxon>
        <taxon>Stramenopiles</taxon>
        <taxon>Oomycota</taxon>
        <taxon>Peronosporomycetes</taxon>
        <taxon>Peronosporales</taxon>
        <taxon>Peronosporaceae</taxon>
        <taxon>Phytophthora</taxon>
    </lineage>
</organism>
<feature type="region of interest" description="Disordered" evidence="2">
    <location>
        <begin position="388"/>
        <end position="418"/>
    </location>
</feature>
<feature type="domain" description="CCHC-type" evidence="3">
    <location>
        <begin position="441"/>
        <end position="455"/>
    </location>
</feature>
<dbReference type="PANTHER" id="PTHR33223:SF6">
    <property type="entry name" value="CCHC-TYPE DOMAIN-CONTAINING PROTEIN"/>
    <property type="match status" value="1"/>
</dbReference>
<feature type="compositionally biased region" description="Polar residues" evidence="2">
    <location>
        <begin position="96"/>
        <end position="106"/>
    </location>
</feature>
<feature type="compositionally biased region" description="Polar residues" evidence="2">
    <location>
        <begin position="466"/>
        <end position="485"/>
    </location>
</feature>
<dbReference type="PROSITE" id="PS50158">
    <property type="entry name" value="ZF_CCHC"/>
    <property type="match status" value="1"/>
</dbReference>
<dbReference type="GO" id="GO:0003676">
    <property type="term" value="F:nucleic acid binding"/>
    <property type="evidence" value="ECO:0007669"/>
    <property type="project" value="InterPro"/>
</dbReference>
<gene>
    <name evidence="4" type="ORF">PHPALM_17625</name>
</gene>
<evidence type="ECO:0000313" key="4">
    <source>
        <dbReference type="EMBL" id="POM66507.1"/>
    </source>
</evidence>
<dbReference type="GO" id="GO:0008270">
    <property type="term" value="F:zinc ion binding"/>
    <property type="evidence" value="ECO:0007669"/>
    <property type="project" value="UniProtKB-KW"/>
</dbReference>
<evidence type="ECO:0000313" key="5">
    <source>
        <dbReference type="Proteomes" id="UP000237271"/>
    </source>
</evidence>
<evidence type="ECO:0000256" key="2">
    <source>
        <dbReference type="SAM" id="MobiDB-lite"/>
    </source>
</evidence>
<dbReference type="Gene3D" id="4.10.60.10">
    <property type="entry name" value="Zinc finger, CCHC-type"/>
    <property type="match status" value="1"/>
</dbReference>
<keyword evidence="5" id="KW-1185">Reference proteome</keyword>
<proteinExistence type="predicted"/>
<dbReference type="EMBL" id="NCKW01009599">
    <property type="protein sequence ID" value="POM66507.1"/>
    <property type="molecule type" value="Genomic_DNA"/>
</dbReference>
<evidence type="ECO:0000259" key="3">
    <source>
        <dbReference type="PROSITE" id="PS50158"/>
    </source>
</evidence>
<dbReference type="SUPFAM" id="SSF57756">
    <property type="entry name" value="Retrovirus zinc finger-like domains"/>
    <property type="match status" value="1"/>
</dbReference>
<accession>A0A2P4XLT8</accession>
<feature type="region of interest" description="Disordered" evidence="2">
    <location>
        <begin position="465"/>
        <end position="485"/>
    </location>
</feature>
<protein>
    <recommendedName>
        <fullName evidence="3">CCHC-type domain-containing protein</fullName>
    </recommendedName>
</protein>
<reference evidence="4 5" key="1">
    <citation type="journal article" date="2017" name="Genome Biol. Evol.">
        <title>Phytophthora megakarya and P. palmivora, closely related causal agents of cacao black pod rot, underwent increases in genome sizes and gene numbers by different mechanisms.</title>
        <authorList>
            <person name="Ali S.S."/>
            <person name="Shao J."/>
            <person name="Lary D.J."/>
            <person name="Kronmiller B."/>
            <person name="Shen D."/>
            <person name="Strem M.D."/>
            <person name="Amoako-Attah I."/>
            <person name="Akrofi A.Y."/>
            <person name="Begoude B.A."/>
            <person name="Ten Hoopen G.M."/>
            <person name="Coulibaly K."/>
            <person name="Kebe B.I."/>
            <person name="Melnick R.L."/>
            <person name="Guiltinan M.J."/>
            <person name="Tyler B.M."/>
            <person name="Meinhardt L.W."/>
            <person name="Bailey B.A."/>
        </authorList>
    </citation>
    <scope>NUCLEOTIDE SEQUENCE [LARGE SCALE GENOMIC DNA]</scope>
    <source>
        <strain evidence="5">sbr112.9</strain>
    </source>
</reference>
<sequence length="485" mass="52828">MVDAGIDGTVTLEMEEIRQTERDTPEAATSSTGVGVASRAGGRQDEQSTTVASSGSTSNTGLSTETGRNGNALAIGGNDDVGDSGNRGGADPEQPQPVTTTTAIPISVQQGSVRPIVVREKAKSLKLNKFKGLDDVMPVTMWLKTVRAEVRRQAVTMGVEWREKQLYHEVAAHLEGEAQRWFATVMESVPESEETIGTLADMLRAKYMTQLTGPEVVDLLNARRQMRSERLVEYAQALREIGERGDVDEDWLVNAFLKGMSSPDGATHVRGHRPRTLDEAVALEVPHIGEYGEGYDVGLGTAMNRWDEREASRGRGPLVAASAVESRKEQSGLAGNFDTVVSGYDAMWGTAEKPPRDSKVQTTVGRESGVGTKRPVIGDQNVRSRAKALKVEGQPRESVYGPPNDATDPAFETRGGRLRRNRERLQQRAPRTLFVPRAGTRCHYCNKEGHFVRDCAVKRVDLAGAYSQSSSEHRNNGNSGNEQRA</sequence>
<keyword evidence="1" id="KW-0479">Metal-binding</keyword>
<dbReference type="Proteomes" id="UP000237271">
    <property type="component" value="Unassembled WGS sequence"/>
</dbReference>
<keyword evidence="1" id="KW-0863">Zinc-finger</keyword>
<dbReference type="InterPro" id="IPR001878">
    <property type="entry name" value="Znf_CCHC"/>
</dbReference>
<dbReference type="AlphaFoldDB" id="A0A2P4XLT8"/>
<dbReference type="InterPro" id="IPR045358">
    <property type="entry name" value="Ty3_capsid"/>
</dbReference>
<feature type="region of interest" description="Disordered" evidence="2">
    <location>
        <begin position="1"/>
        <end position="106"/>
    </location>
</feature>
<feature type="compositionally biased region" description="Low complexity" evidence="2">
    <location>
        <begin position="53"/>
        <end position="67"/>
    </location>
</feature>
<dbReference type="InterPro" id="IPR036875">
    <property type="entry name" value="Znf_CCHC_sf"/>
</dbReference>
<dbReference type="PANTHER" id="PTHR33223">
    <property type="entry name" value="CCHC-TYPE DOMAIN-CONTAINING PROTEIN"/>
    <property type="match status" value="1"/>
</dbReference>
<feature type="region of interest" description="Disordered" evidence="2">
    <location>
        <begin position="348"/>
        <end position="376"/>
    </location>
</feature>
<comment type="caution">
    <text evidence="4">The sequence shown here is derived from an EMBL/GenBank/DDBJ whole genome shotgun (WGS) entry which is preliminary data.</text>
</comment>
<keyword evidence="1" id="KW-0862">Zinc</keyword>
<dbReference type="Pfam" id="PF19259">
    <property type="entry name" value="Ty3_capsid"/>
    <property type="match status" value="1"/>
</dbReference>
<dbReference type="SMART" id="SM00343">
    <property type="entry name" value="ZnF_C2HC"/>
    <property type="match status" value="1"/>
</dbReference>
<feature type="compositionally biased region" description="Basic and acidic residues" evidence="2">
    <location>
        <begin position="15"/>
        <end position="25"/>
    </location>
</feature>
<dbReference type="OrthoDB" id="117242at2759"/>
<name>A0A2P4XLT8_9STRA</name>
<evidence type="ECO:0000256" key="1">
    <source>
        <dbReference type="PROSITE-ProRule" id="PRU00047"/>
    </source>
</evidence>